<keyword evidence="3" id="KW-1185">Reference proteome</keyword>
<feature type="region of interest" description="Disordered" evidence="1">
    <location>
        <begin position="43"/>
        <end position="108"/>
    </location>
</feature>
<dbReference type="Proteomes" id="UP001066276">
    <property type="component" value="Chromosome 1_2"/>
</dbReference>
<proteinExistence type="predicted"/>
<dbReference type="AlphaFoldDB" id="A0AAV7W371"/>
<sequence>MAAAPAYYCDILYGTPPLSLSKNRAGTMEESVRGVECGAGRCEEISEDAGGDRSGDDGVGGTSDQSSEKKMDAEKEDHLSAFNLSDPSVEEDLWDPMPQPRKVVVEGR</sequence>
<protein>
    <submittedName>
        <fullName evidence="2">Uncharacterized protein</fullName>
    </submittedName>
</protein>
<dbReference type="EMBL" id="JANPWB010000002">
    <property type="protein sequence ID" value="KAJ1207411.1"/>
    <property type="molecule type" value="Genomic_DNA"/>
</dbReference>
<organism evidence="2 3">
    <name type="scientific">Pleurodeles waltl</name>
    <name type="common">Iberian ribbed newt</name>
    <dbReference type="NCBI Taxonomy" id="8319"/>
    <lineage>
        <taxon>Eukaryota</taxon>
        <taxon>Metazoa</taxon>
        <taxon>Chordata</taxon>
        <taxon>Craniata</taxon>
        <taxon>Vertebrata</taxon>
        <taxon>Euteleostomi</taxon>
        <taxon>Amphibia</taxon>
        <taxon>Batrachia</taxon>
        <taxon>Caudata</taxon>
        <taxon>Salamandroidea</taxon>
        <taxon>Salamandridae</taxon>
        <taxon>Pleurodelinae</taxon>
        <taxon>Pleurodeles</taxon>
    </lineage>
</organism>
<evidence type="ECO:0000256" key="1">
    <source>
        <dbReference type="SAM" id="MobiDB-lite"/>
    </source>
</evidence>
<accession>A0AAV7W371</accession>
<comment type="caution">
    <text evidence="2">The sequence shown here is derived from an EMBL/GenBank/DDBJ whole genome shotgun (WGS) entry which is preliminary data.</text>
</comment>
<reference evidence="2" key="1">
    <citation type="journal article" date="2022" name="bioRxiv">
        <title>Sequencing and chromosome-scale assembly of the giantPleurodeles waltlgenome.</title>
        <authorList>
            <person name="Brown T."/>
            <person name="Elewa A."/>
            <person name="Iarovenko S."/>
            <person name="Subramanian E."/>
            <person name="Araus A.J."/>
            <person name="Petzold A."/>
            <person name="Susuki M."/>
            <person name="Suzuki K.-i.T."/>
            <person name="Hayashi T."/>
            <person name="Toyoda A."/>
            <person name="Oliveira C."/>
            <person name="Osipova E."/>
            <person name="Leigh N.D."/>
            <person name="Simon A."/>
            <person name="Yun M.H."/>
        </authorList>
    </citation>
    <scope>NUCLEOTIDE SEQUENCE</scope>
    <source>
        <strain evidence="2">20211129_DDA</strain>
        <tissue evidence="2">Liver</tissue>
    </source>
</reference>
<gene>
    <name evidence="2" type="ORF">NDU88_002802</name>
</gene>
<feature type="compositionally biased region" description="Basic and acidic residues" evidence="1">
    <location>
        <begin position="66"/>
        <end position="79"/>
    </location>
</feature>
<evidence type="ECO:0000313" key="3">
    <source>
        <dbReference type="Proteomes" id="UP001066276"/>
    </source>
</evidence>
<evidence type="ECO:0000313" key="2">
    <source>
        <dbReference type="EMBL" id="KAJ1207411.1"/>
    </source>
</evidence>
<name>A0AAV7W371_PLEWA</name>